<protein>
    <submittedName>
        <fullName evidence="1">Uncharacterized protein</fullName>
    </submittedName>
</protein>
<reference evidence="1 2" key="1">
    <citation type="submission" date="2024-01" db="EMBL/GenBank/DDBJ databases">
        <title>The genomes of 5 underutilized Papilionoideae crops provide insights into root nodulation and disease resistanc.</title>
        <authorList>
            <person name="Yuan L."/>
        </authorList>
    </citation>
    <scope>NUCLEOTIDE SEQUENCE [LARGE SCALE GENOMIC DNA]</scope>
    <source>
        <strain evidence="1">ZHUSHIDOU_FW_LH</strain>
        <tissue evidence="1">Leaf</tissue>
    </source>
</reference>
<proteinExistence type="predicted"/>
<name>A0AAN9INP3_CROPI</name>
<dbReference type="Proteomes" id="UP001372338">
    <property type="component" value="Unassembled WGS sequence"/>
</dbReference>
<gene>
    <name evidence="1" type="ORF">RIF29_12919</name>
</gene>
<organism evidence="1 2">
    <name type="scientific">Crotalaria pallida</name>
    <name type="common">Smooth rattlebox</name>
    <name type="synonym">Crotalaria striata</name>
    <dbReference type="NCBI Taxonomy" id="3830"/>
    <lineage>
        <taxon>Eukaryota</taxon>
        <taxon>Viridiplantae</taxon>
        <taxon>Streptophyta</taxon>
        <taxon>Embryophyta</taxon>
        <taxon>Tracheophyta</taxon>
        <taxon>Spermatophyta</taxon>
        <taxon>Magnoliopsida</taxon>
        <taxon>eudicotyledons</taxon>
        <taxon>Gunneridae</taxon>
        <taxon>Pentapetalae</taxon>
        <taxon>rosids</taxon>
        <taxon>fabids</taxon>
        <taxon>Fabales</taxon>
        <taxon>Fabaceae</taxon>
        <taxon>Papilionoideae</taxon>
        <taxon>50 kb inversion clade</taxon>
        <taxon>genistoids sensu lato</taxon>
        <taxon>core genistoids</taxon>
        <taxon>Crotalarieae</taxon>
        <taxon>Crotalaria</taxon>
    </lineage>
</organism>
<comment type="caution">
    <text evidence="1">The sequence shown here is derived from an EMBL/GenBank/DDBJ whole genome shotgun (WGS) entry which is preliminary data.</text>
</comment>
<dbReference type="AlphaFoldDB" id="A0AAN9INP3"/>
<accession>A0AAN9INP3</accession>
<evidence type="ECO:0000313" key="2">
    <source>
        <dbReference type="Proteomes" id="UP001372338"/>
    </source>
</evidence>
<dbReference type="EMBL" id="JAYWIO010000002">
    <property type="protein sequence ID" value="KAK7283417.1"/>
    <property type="molecule type" value="Genomic_DNA"/>
</dbReference>
<evidence type="ECO:0000313" key="1">
    <source>
        <dbReference type="EMBL" id="KAK7283417.1"/>
    </source>
</evidence>
<keyword evidence="2" id="KW-1185">Reference proteome</keyword>
<sequence>MAVTLRTMNGTHPPSLENKISRHSLLPSYPPIFPLSLSSTLSLHSHPLLKYNRFFILHFSFPNTKP</sequence>